<reference evidence="7" key="1">
    <citation type="submission" date="2018-10" db="EMBL/GenBank/DDBJ databases">
        <title>Hidden diversity of soil giant viruses.</title>
        <authorList>
            <person name="Schulz F."/>
            <person name="Alteio L."/>
            <person name="Goudeau D."/>
            <person name="Ryan E.M."/>
            <person name="Malmstrom R.R."/>
            <person name="Blanchard J."/>
            <person name="Woyke T."/>
        </authorList>
    </citation>
    <scope>NUCLEOTIDE SEQUENCE</scope>
    <source>
        <strain evidence="7">TEV1</strain>
    </source>
</reference>
<dbReference type="EMBL" id="MK071982">
    <property type="protein sequence ID" value="AYV76165.1"/>
    <property type="molecule type" value="Genomic_DNA"/>
</dbReference>
<keyword evidence="4" id="KW-0548">Nucleotidyltransferase</keyword>
<name>A0A3G4ZMT1_9VIRU</name>
<dbReference type="InterPro" id="IPR044893">
    <property type="entry name" value="RNA_pol_Rpb1_clamp_domain"/>
</dbReference>
<evidence type="ECO:0000256" key="2">
    <source>
        <dbReference type="ARBA" id="ARBA00022478"/>
    </source>
</evidence>
<evidence type="ECO:0000256" key="1">
    <source>
        <dbReference type="ARBA" id="ARBA00012418"/>
    </source>
</evidence>
<dbReference type="InterPro" id="IPR045867">
    <property type="entry name" value="DNA-dir_RpoC_beta_prime"/>
</dbReference>
<organism evidence="7">
    <name type="scientific">Terrestrivirus sp</name>
    <dbReference type="NCBI Taxonomy" id="2487775"/>
    <lineage>
        <taxon>Viruses</taxon>
        <taxon>Varidnaviria</taxon>
        <taxon>Bamfordvirae</taxon>
        <taxon>Nucleocytoviricota</taxon>
        <taxon>Megaviricetes</taxon>
        <taxon>Imitervirales</taxon>
        <taxon>Mimiviridae</taxon>
        <taxon>Klosneuvirinae</taxon>
    </lineage>
</organism>
<dbReference type="PANTHER" id="PTHR19376">
    <property type="entry name" value="DNA-DIRECTED RNA POLYMERASE"/>
    <property type="match status" value="1"/>
</dbReference>
<evidence type="ECO:0000256" key="3">
    <source>
        <dbReference type="ARBA" id="ARBA00022679"/>
    </source>
</evidence>
<dbReference type="SUPFAM" id="SSF64484">
    <property type="entry name" value="beta and beta-prime subunits of DNA dependent RNA-polymerase"/>
    <property type="match status" value="1"/>
</dbReference>
<keyword evidence="2 7" id="KW-0240">DNA-directed RNA polymerase</keyword>
<evidence type="ECO:0000256" key="4">
    <source>
        <dbReference type="ARBA" id="ARBA00022695"/>
    </source>
</evidence>
<evidence type="ECO:0000259" key="6">
    <source>
        <dbReference type="Pfam" id="PF04997"/>
    </source>
</evidence>
<gene>
    <name evidence="7" type="ORF">Terrestrivirus4_213</name>
</gene>
<dbReference type="Gene3D" id="4.10.860.120">
    <property type="entry name" value="RNA polymerase II, clamp domain"/>
    <property type="match status" value="2"/>
</dbReference>
<feature type="domain" description="RNA polymerase Rpb1" evidence="6">
    <location>
        <begin position="13"/>
        <end position="341"/>
    </location>
</feature>
<dbReference type="GO" id="GO:0000428">
    <property type="term" value="C:DNA-directed RNA polymerase complex"/>
    <property type="evidence" value="ECO:0007669"/>
    <property type="project" value="UniProtKB-KW"/>
</dbReference>
<dbReference type="EC" id="2.7.7.6" evidence="1"/>
<dbReference type="GO" id="GO:0003677">
    <property type="term" value="F:DNA binding"/>
    <property type="evidence" value="ECO:0007669"/>
    <property type="project" value="InterPro"/>
</dbReference>
<dbReference type="Pfam" id="PF04997">
    <property type="entry name" value="RNA_pol_Rpb1_1"/>
    <property type="match status" value="1"/>
</dbReference>
<dbReference type="InterPro" id="IPR007080">
    <property type="entry name" value="RNA_pol_Rpb1_1"/>
</dbReference>
<keyword evidence="5" id="KW-0804">Transcription</keyword>
<dbReference type="GO" id="GO:0006351">
    <property type="term" value="P:DNA-templated transcription"/>
    <property type="evidence" value="ECO:0007669"/>
    <property type="project" value="InterPro"/>
</dbReference>
<evidence type="ECO:0000313" key="7">
    <source>
        <dbReference type="EMBL" id="AYV76165.1"/>
    </source>
</evidence>
<protein>
    <recommendedName>
        <fullName evidence="1">DNA-directed RNA polymerase</fullName>
        <ecNumber evidence="1">2.7.7.6</ecNumber>
    </recommendedName>
</protein>
<proteinExistence type="predicted"/>
<sequence length="346" mass="38909">MDTDIYSYDDQIQKIDQIKFNVWPNPEILRGSALGKDTDGVTAADLYDNQEPKRGGLIDSRMGTTNESRDCDTCGLNYIYCVGHFGHLTLADYVFHTGYLQFVKKILSCICIRCSKLLIYKNENEIMEMLKNTTGRARLSAVRNLVKNVTYCQKANYGCGAPVSKIRLEIKKSSGAITLYSETNLANLPKEEGGGNEGRKKNRQILTPSLVYDILKEVSDQDCIIMGMDPKDSRPEEMIHKIFPIPPVAVRPSVRAEFMASSLMEDDLTHKLADIIKANDRIAHHSESESASKFSQDHLHLLQYQVASYVDGDMNIPKSEQKGKITKSLAPRLKGKEGRVKLLLWI</sequence>
<dbReference type="PANTHER" id="PTHR19376:SF32">
    <property type="entry name" value="DNA-DIRECTED RNA POLYMERASE III SUBUNIT RPC1"/>
    <property type="match status" value="1"/>
</dbReference>
<keyword evidence="3" id="KW-0808">Transferase</keyword>
<dbReference type="GO" id="GO:0003899">
    <property type="term" value="F:DNA-directed RNA polymerase activity"/>
    <property type="evidence" value="ECO:0007669"/>
    <property type="project" value="UniProtKB-EC"/>
</dbReference>
<evidence type="ECO:0000256" key="5">
    <source>
        <dbReference type="ARBA" id="ARBA00023163"/>
    </source>
</evidence>
<accession>A0A3G4ZMT1</accession>